<dbReference type="GO" id="GO:0005524">
    <property type="term" value="F:ATP binding"/>
    <property type="evidence" value="ECO:0007669"/>
    <property type="project" value="InterPro"/>
</dbReference>
<gene>
    <name evidence="7" type="ORF">MANES_14G053000v8</name>
</gene>
<dbReference type="STRING" id="3983.A0A2C9UK43"/>
<evidence type="ECO:0000256" key="6">
    <source>
        <dbReference type="ARBA" id="ARBA00031517"/>
    </source>
</evidence>
<dbReference type="Gramene" id="Manes.14G053000.1.v8.1">
    <property type="protein sequence ID" value="Manes.14G053000.1.v8.1.CDS"/>
    <property type="gene ID" value="Manes.14G053000.v8.1"/>
</dbReference>
<dbReference type="InterPro" id="IPR033690">
    <property type="entry name" value="Adenylat_kinase_CS"/>
</dbReference>
<dbReference type="GO" id="GO:0004017">
    <property type="term" value="F:AMP kinase activity"/>
    <property type="evidence" value="ECO:0000318"/>
    <property type="project" value="GO_Central"/>
</dbReference>
<keyword evidence="3" id="KW-0808">Transferase</keyword>
<dbReference type="OMA" id="PCISMAS"/>
<evidence type="ECO:0000256" key="5">
    <source>
        <dbReference type="ARBA" id="ARBA00022777"/>
    </source>
</evidence>
<dbReference type="GO" id="GO:0005739">
    <property type="term" value="C:mitochondrion"/>
    <property type="evidence" value="ECO:0000318"/>
    <property type="project" value="GO_Central"/>
</dbReference>
<dbReference type="InterPro" id="IPR000850">
    <property type="entry name" value="Adenylat/UMP-CMP_kin"/>
</dbReference>
<dbReference type="PROSITE" id="PS00113">
    <property type="entry name" value="ADENYLATE_KINASE"/>
    <property type="match status" value="1"/>
</dbReference>
<evidence type="ECO:0000256" key="4">
    <source>
        <dbReference type="ARBA" id="ARBA00022741"/>
    </source>
</evidence>
<reference evidence="8" key="1">
    <citation type="journal article" date="2016" name="Nat. Biotechnol.">
        <title>Sequencing wild and cultivated cassava and related species reveals extensive interspecific hybridization and genetic diversity.</title>
        <authorList>
            <person name="Bredeson J.V."/>
            <person name="Lyons J.B."/>
            <person name="Prochnik S.E."/>
            <person name="Wu G.A."/>
            <person name="Ha C.M."/>
            <person name="Edsinger-Gonzales E."/>
            <person name="Grimwood J."/>
            <person name="Schmutz J."/>
            <person name="Rabbi I.Y."/>
            <person name="Egesi C."/>
            <person name="Nauluvula P."/>
            <person name="Lebot V."/>
            <person name="Ndunguru J."/>
            <person name="Mkamilo G."/>
            <person name="Bart R.S."/>
            <person name="Setter T.L."/>
            <person name="Gleadow R.M."/>
            <person name="Kulakow P."/>
            <person name="Ferguson M.E."/>
            <person name="Rounsley S."/>
            <person name="Rokhsar D.S."/>
        </authorList>
    </citation>
    <scope>NUCLEOTIDE SEQUENCE [LARGE SCALE GENOMIC DNA]</scope>
    <source>
        <strain evidence="8">cv. AM560-2</strain>
    </source>
</reference>
<evidence type="ECO:0000256" key="3">
    <source>
        <dbReference type="ARBA" id="ARBA00022679"/>
    </source>
</evidence>
<name>A0A2C9UK43_MANES</name>
<dbReference type="CDD" id="cd01428">
    <property type="entry name" value="ADK"/>
    <property type="match status" value="1"/>
</dbReference>
<dbReference type="InterPro" id="IPR027417">
    <property type="entry name" value="P-loop_NTPase"/>
</dbReference>
<dbReference type="GO" id="GO:0005737">
    <property type="term" value="C:cytoplasm"/>
    <property type="evidence" value="ECO:0000318"/>
    <property type="project" value="GO_Central"/>
</dbReference>
<dbReference type="Pfam" id="PF00406">
    <property type="entry name" value="ADK"/>
    <property type="match status" value="1"/>
</dbReference>
<protein>
    <recommendedName>
        <fullName evidence="2">adenylate kinase</fullName>
        <ecNumber evidence="2">2.7.4.3</ecNumber>
    </recommendedName>
    <alternativeName>
        <fullName evidence="6">ATP:AMP phosphotransferase</fullName>
    </alternativeName>
</protein>
<sequence length="268" mass="30410">MIALSRPVTAAPVVSGLPLVYRLLTIYRFYTSGAAQPQLDPDYYYYNDNSSNYYEPSSNRLAKAPMADAESSVPTRGVHWAFIGYPRIKKRVYVERLSKLLEVPYISMASLVRQELKPGTSLYKQIANAVNRGQLVPEDIIFGLLSKRLEDGYYRGEIGFILDGIPRSQLQAEILDELAKIDLVVNFKCTDDFLIKHQEEGAWKDKLRAYVEKSKPLEDYYRKQKKLLDFQVGGAPGETWQGLLAALRLQHMNAVNCSKKLTSGYTLL</sequence>
<dbReference type="Proteomes" id="UP000091857">
    <property type="component" value="Chromosome 14"/>
</dbReference>
<comment type="similarity">
    <text evidence="1">Belongs to the adenylate kinase family.</text>
</comment>
<dbReference type="EC" id="2.7.4.3" evidence="2"/>
<accession>A0A2C9UK43</accession>
<dbReference type="EMBL" id="CM004400">
    <property type="protein sequence ID" value="OAY30710.1"/>
    <property type="molecule type" value="Genomic_DNA"/>
</dbReference>
<organism evidence="7 8">
    <name type="scientific">Manihot esculenta</name>
    <name type="common">Cassava</name>
    <name type="synonym">Jatropha manihot</name>
    <dbReference type="NCBI Taxonomy" id="3983"/>
    <lineage>
        <taxon>Eukaryota</taxon>
        <taxon>Viridiplantae</taxon>
        <taxon>Streptophyta</taxon>
        <taxon>Embryophyta</taxon>
        <taxon>Tracheophyta</taxon>
        <taxon>Spermatophyta</taxon>
        <taxon>Magnoliopsida</taxon>
        <taxon>eudicotyledons</taxon>
        <taxon>Gunneridae</taxon>
        <taxon>Pentapetalae</taxon>
        <taxon>rosids</taxon>
        <taxon>fabids</taxon>
        <taxon>Malpighiales</taxon>
        <taxon>Euphorbiaceae</taxon>
        <taxon>Crotonoideae</taxon>
        <taxon>Manihoteae</taxon>
        <taxon>Manihot</taxon>
    </lineage>
</organism>
<dbReference type="SMR" id="A0A2C9UK43"/>
<evidence type="ECO:0000256" key="1">
    <source>
        <dbReference type="ARBA" id="ARBA00007220"/>
    </source>
</evidence>
<evidence type="ECO:0000313" key="7">
    <source>
        <dbReference type="EMBL" id="OAY30710.1"/>
    </source>
</evidence>
<dbReference type="AlphaFoldDB" id="A0A2C9UK43"/>
<evidence type="ECO:0000256" key="2">
    <source>
        <dbReference type="ARBA" id="ARBA00012955"/>
    </source>
</evidence>
<dbReference type="SUPFAM" id="SSF52540">
    <property type="entry name" value="P-loop containing nucleoside triphosphate hydrolases"/>
    <property type="match status" value="1"/>
</dbReference>
<keyword evidence="5" id="KW-0418">Kinase</keyword>
<proteinExistence type="inferred from homology"/>
<comment type="caution">
    <text evidence="7">The sequence shown here is derived from an EMBL/GenBank/DDBJ whole genome shotgun (WGS) entry which is preliminary data.</text>
</comment>
<keyword evidence="4" id="KW-0547">Nucleotide-binding</keyword>
<keyword evidence="8" id="KW-1185">Reference proteome</keyword>
<dbReference type="PANTHER" id="PTHR23359">
    <property type="entry name" value="NUCLEOTIDE KINASE"/>
    <property type="match status" value="1"/>
</dbReference>
<evidence type="ECO:0000313" key="8">
    <source>
        <dbReference type="Proteomes" id="UP000091857"/>
    </source>
</evidence>
<dbReference type="Gene3D" id="3.40.50.300">
    <property type="entry name" value="P-loop containing nucleotide triphosphate hydrolases"/>
    <property type="match status" value="1"/>
</dbReference>
<dbReference type="OrthoDB" id="439792at2759"/>